<evidence type="ECO:0000256" key="3">
    <source>
        <dbReference type="NCBIfam" id="TIGR03695"/>
    </source>
</evidence>
<dbReference type="NCBIfam" id="NF008340">
    <property type="entry name" value="PRK11126.1"/>
    <property type="match status" value="1"/>
</dbReference>
<dbReference type="NCBIfam" id="TIGR03695">
    <property type="entry name" value="menH_SHCHC"/>
    <property type="match status" value="1"/>
</dbReference>
<dbReference type="RefSeq" id="WP_216376231.1">
    <property type="nucleotide sequence ID" value="NZ_JAGRYT010000028.1"/>
</dbReference>
<evidence type="ECO:0000259" key="4">
    <source>
        <dbReference type="Pfam" id="PF00561"/>
    </source>
</evidence>
<accession>A0ABS6DIW2</accession>
<comment type="pathway">
    <text evidence="2">Quinol/quinone metabolism; 1,4-dihydroxy-2-naphthoate biosynthesis; 1,4-dihydroxy-2-naphthoate from chorismate: step 3/7.</text>
</comment>
<dbReference type="Proteomes" id="UP000686327">
    <property type="component" value="Unassembled WGS sequence"/>
</dbReference>
<comment type="similarity">
    <text evidence="2">Belongs to the AB hydrolase superfamily. MenH family.</text>
</comment>
<proteinExistence type="inferred from homology"/>
<comment type="pathway">
    <text evidence="2">Quinol/quinone metabolism; menaquinone biosynthesis.</text>
</comment>
<dbReference type="GO" id="GO:0070205">
    <property type="term" value="F:2-succinyl-6-hydroxy-2,4-cyclohexadiene-1-carboxylate synthase activity"/>
    <property type="evidence" value="ECO:0007669"/>
    <property type="project" value="UniProtKB-EC"/>
</dbReference>
<comment type="caution">
    <text evidence="5">The sequence shown here is derived from an EMBL/GenBank/DDBJ whole genome shotgun (WGS) entry which is preliminary data.</text>
</comment>
<comment type="function">
    <text evidence="2">Catalyzes a proton abstraction reaction that results in 2,5-elimination of pyruvate from 2-succinyl-5-enolpyruvyl-6-hydroxy-3-cyclohexene-1-carboxylate (SEPHCHC) and the formation of 2-succinyl-6-hydroxy-2,4-cyclohexadiene-1-carboxylate (SHCHC).</text>
</comment>
<evidence type="ECO:0000256" key="2">
    <source>
        <dbReference type="HAMAP-Rule" id="MF_01660"/>
    </source>
</evidence>
<dbReference type="InterPro" id="IPR000073">
    <property type="entry name" value="AB_hydrolase_1"/>
</dbReference>
<keyword evidence="1 2" id="KW-0474">Menaquinone biosynthesis</keyword>
<sequence>MTLHAVTCSADNPNKPWIVWLHGFLGSHQEWLEISPHFCGWPQLLVDLPGHGGSAGITAKDFADVDNRLRATLNSYNILNYWLVGYSLGGRVAMYHACQSESHGLRGLVVEGSHPGLQSENEREARALGDARWASRLRDEDLPAVLNDWYWQPVFRSLNAQQRQDLVALRSQNDSRSLAQMLEATSLARQPDLREPLSQLAAPFHYLCGERDEKFRAVSKELACPVTLIPGVGHNAHRDAPSAFSSALLTLFRHYDL</sequence>
<keyword evidence="2 5" id="KW-0456">Lyase</keyword>
<feature type="domain" description="AB hydrolase-1" evidence="4">
    <location>
        <begin position="16"/>
        <end position="217"/>
    </location>
</feature>
<dbReference type="HAMAP" id="MF_01660">
    <property type="entry name" value="MenH"/>
    <property type="match status" value="1"/>
</dbReference>
<dbReference type="PANTHER" id="PTHR42916:SF1">
    <property type="entry name" value="PROTEIN PHYLLO, CHLOROPLASTIC"/>
    <property type="match status" value="1"/>
</dbReference>
<comment type="subunit">
    <text evidence="2">Monomer.</text>
</comment>
<gene>
    <name evidence="2 5" type="primary">menH</name>
    <name evidence="5" type="ORF">KC222_14175</name>
</gene>
<reference evidence="6" key="1">
    <citation type="submission" date="2023-07" db="EMBL/GenBank/DDBJ databases">
        <title>Cedecea davisae an AmpC producer and its therapeutic implications.</title>
        <authorList>
            <person name="Notter J."/>
        </authorList>
    </citation>
    <scope>NUCLEOTIDE SEQUENCE [LARGE SCALE GENOMIC DNA]</scope>
    <source>
        <strain evidence="6">1</strain>
    </source>
</reference>
<comment type="catalytic activity">
    <reaction evidence="2">
        <text>5-enolpyruvoyl-6-hydroxy-2-succinyl-cyclohex-3-ene-1-carboxylate = (1R,6R)-6-hydroxy-2-succinyl-cyclohexa-2,4-diene-1-carboxylate + pyruvate</text>
        <dbReference type="Rhea" id="RHEA:25597"/>
        <dbReference type="ChEBI" id="CHEBI:15361"/>
        <dbReference type="ChEBI" id="CHEBI:58689"/>
        <dbReference type="ChEBI" id="CHEBI:58818"/>
        <dbReference type="EC" id="4.2.99.20"/>
    </reaction>
</comment>
<organism evidence="5 6">
    <name type="scientific">Cedecea davisae</name>
    <dbReference type="NCBI Taxonomy" id="158484"/>
    <lineage>
        <taxon>Bacteria</taxon>
        <taxon>Pseudomonadati</taxon>
        <taxon>Pseudomonadota</taxon>
        <taxon>Gammaproteobacteria</taxon>
        <taxon>Enterobacterales</taxon>
        <taxon>Enterobacteriaceae</taxon>
        <taxon>Cedecea</taxon>
    </lineage>
</organism>
<dbReference type="EC" id="4.2.99.20" evidence="2 3"/>
<dbReference type="EMBL" id="JAGRYU010000025">
    <property type="protein sequence ID" value="MBU4683156.1"/>
    <property type="molecule type" value="Genomic_DNA"/>
</dbReference>
<evidence type="ECO:0000256" key="1">
    <source>
        <dbReference type="ARBA" id="ARBA00022428"/>
    </source>
</evidence>
<dbReference type="PANTHER" id="PTHR42916">
    <property type="entry name" value="2-SUCCINYL-5-ENOLPYRUVYL-6-HYDROXY-3-CYCLOHEXENE-1-CARBOXYLATE SYNTHASE"/>
    <property type="match status" value="1"/>
</dbReference>
<evidence type="ECO:0000313" key="5">
    <source>
        <dbReference type="EMBL" id="MBU4683156.1"/>
    </source>
</evidence>
<keyword evidence="6" id="KW-1185">Reference proteome</keyword>
<dbReference type="InterPro" id="IPR022485">
    <property type="entry name" value="SHCHC_synthase_MenH"/>
</dbReference>
<evidence type="ECO:0000313" key="6">
    <source>
        <dbReference type="Proteomes" id="UP000686327"/>
    </source>
</evidence>
<protein>
    <recommendedName>
        <fullName evidence="2 3">2-succinyl-6-hydroxy-2,4-cyclohexadiene-1-carboxylate synthase</fullName>
        <shortName evidence="2">SHCHC synthase</shortName>
        <ecNumber evidence="2 3">4.2.99.20</ecNumber>
    </recommendedName>
</protein>
<name>A0ABS6DIW2_9ENTR</name>
<dbReference type="Pfam" id="PF00561">
    <property type="entry name" value="Abhydrolase_1"/>
    <property type="match status" value="1"/>
</dbReference>